<evidence type="ECO:0000259" key="8">
    <source>
        <dbReference type="Pfam" id="PF13359"/>
    </source>
</evidence>
<gene>
    <name evidence="9" type="ORF">PPYR_05735</name>
</gene>
<comment type="subcellular location">
    <subcellularLocation>
        <location evidence="2">Nucleus</location>
    </subcellularLocation>
</comment>
<dbReference type="GO" id="GO:0016787">
    <property type="term" value="F:hydrolase activity"/>
    <property type="evidence" value="ECO:0007669"/>
    <property type="project" value="UniProtKB-KW"/>
</dbReference>
<dbReference type="InterPro" id="IPR045249">
    <property type="entry name" value="HARBI1-like"/>
</dbReference>
<dbReference type="GO" id="GO:0005634">
    <property type="term" value="C:nucleus"/>
    <property type="evidence" value="ECO:0007669"/>
    <property type="project" value="UniProtKB-SubCell"/>
</dbReference>
<evidence type="ECO:0000256" key="5">
    <source>
        <dbReference type="ARBA" id="ARBA00022723"/>
    </source>
</evidence>
<dbReference type="GO" id="GO:0004518">
    <property type="term" value="F:nuclease activity"/>
    <property type="evidence" value="ECO:0007669"/>
    <property type="project" value="UniProtKB-KW"/>
</dbReference>
<comment type="cofactor">
    <cofactor evidence="1">
        <name>a divalent metal cation</name>
        <dbReference type="ChEBI" id="CHEBI:60240"/>
    </cofactor>
</comment>
<keyword evidence="6" id="KW-0378">Hydrolase</keyword>
<keyword evidence="5" id="KW-0479">Metal-binding</keyword>
<keyword evidence="4" id="KW-0540">Nuclease</keyword>
<organism evidence="9 10">
    <name type="scientific">Photinus pyralis</name>
    <name type="common">Common eastern firefly</name>
    <name type="synonym">Lampyris pyralis</name>
    <dbReference type="NCBI Taxonomy" id="7054"/>
    <lineage>
        <taxon>Eukaryota</taxon>
        <taxon>Metazoa</taxon>
        <taxon>Ecdysozoa</taxon>
        <taxon>Arthropoda</taxon>
        <taxon>Hexapoda</taxon>
        <taxon>Insecta</taxon>
        <taxon>Pterygota</taxon>
        <taxon>Neoptera</taxon>
        <taxon>Endopterygota</taxon>
        <taxon>Coleoptera</taxon>
        <taxon>Polyphaga</taxon>
        <taxon>Elateriformia</taxon>
        <taxon>Elateroidea</taxon>
        <taxon>Lampyridae</taxon>
        <taxon>Lampyrinae</taxon>
        <taxon>Photinus</taxon>
    </lineage>
</organism>
<sequence>MVSQLQQEVAEIKSNRRDVDDLVEVESIFIRYKLRNMEDFNKAILEIAALGGRNTYDFIFRATQKIISNKFSSNFSWLGRKGKRVFKDLSLSSLLINAAIKTKGCTIKDAEIAIQKWLRRCNKRAKNENKINSSISELLQRSTSLESLWNFPNCLAAIDGKHVITDKPPNSGSLYFNYKKSFSVILLAFVDAHCRFTAVDVGAYGRSSDGGVFANSTIGKKILSNALDIPEPKTLPGCNLRLPHVFVGDEAFPLHNNLMRPYPGRQCLNNEEVKIYNYRLSRARRVSENAFGILVKRFRIYQRHLQIDPDKLDKVILATCCLHNFLRNDTCHWTEEQHETIVRPEGIENIPGIGGASTTNAMGVRDSFKNYFNSPNGSVSWQTEMVRRGKRNVT</sequence>
<evidence type="ECO:0000256" key="7">
    <source>
        <dbReference type="ARBA" id="ARBA00023242"/>
    </source>
</evidence>
<dbReference type="InParanoid" id="A0A5N4AVL5"/>
<evidence type="ECO:0000256" key="1">
    <source>
        <dbReference type="ARBA" id="ARBA00001968"/>
    </source>
</evidence>
<comment type="similarity">
    <text evidence="3">Belongs to the HARBI1 family.</text>
</comment>
<evidence type="ECO:0000313" key="10">
    <source>
        <dbReference type="Proteomes" id="UP000327044"/>
    </source>
</evidence>
<evidence type="ECO:0000256" key="4">
    <source>
        <dbReference type="ARBA" id="ARBA00022722"/>
    </source>
</evidence>
<reference evidence="9 10" key="1">
    <citation type="journal article" date="2018" name="Elife">
        <title>Firefly genomes illuminate parallel origins of bioluminescence in beetles.</title>
        <authorList>
            <person name="Fallon T.R."/>
            <person name="Lower S.E."/>
            <person name="Chang C.H."/>
            <person name="Bessho-Uehara M."/>
            <person name="Martin G.J."/>
            <person name="Bewick A.J."/>
            <person name="Behringer M."/>
            <person name="Debat H.J."/>
            <person name="Wong I."/>
            <person name="Day J.C."/>
            <person name="Suvorov A."/>
            <person name="Silva C.J."/>
            <person name="Stanger-Hall K.F."/>
            <person name="Hall D.W."/>
            <person name="Schmitz R.J."/>
            <person name="Nelson D.R."/>
            <person name="Lewis S.M."/>
            <person name="Shigenobu S."/>
            <person name="Bybee S.M."/>
            <person name="Larracuente A.M."/>
            <person name="Oba Y."/>
            <person name="Weng J.K."/>
        </authorList>
    </citation>
    <scope>NUCLEOTIDE SEQUENCE [LARGE SCALE GENOMIC DNA]</scope>
    <source>
        <strain evidence="9">1611_PpyrPB1</strain>
        <tissue evidence="9">Whole body</tissue>
    </source>
</reference>
<dbReference type="InterPro" id="IPR027806">
    <property type="entry name" value="HARBI1_dom"/>
</dbReference>
<dbReference type="PANTHER" id="PTHR22930">
    <property type="match status" value="1"/>
</dbReference>
<evidence type="ECO:0000313" key="9">
    <source>
        <dbReference type="EMBL" id="KAB0801381.1"/>
    </source>
</evidence>
<dbReference type="Pfam" id="PF13359">
    <property type="entry name" value="DDE_Tnp_4"/>
    <property type="match status" value="1"/>
</dbReference>
<keyword evidence="10" id="KW-1185">Reference proteome</keyword>
<evidence type="ECO:0000256" key="3">
    <source>
        <dbReference type="ARBA" id="ARBA00006958"/>
    </source>
</evidence>
<dbReference type="EMBL" id="VVIM01000003">
    <property type="protein sequence ID" value="KAB0801381.1"/>
    <property type="molecule type" value="Genomic_DNA"/>
</dbReference>
<protein>
    <recommendedName>
        <fullName evidence="8">DDE Tnp4 domain-containing protein</fullName>
    </recommendedName>
</protein>
<keyword evidence="7" id="KW-0539">Nucleus</keyword>
<feature type="domain" description="DDE Tnp4" evidence="8">
    <location>
        <begin position="158"/>
        <end position="324"/>
    </location>
</feature>
<comment type="caution">
    <text evidence="9">The sequence shown here is derived from an EMBL/GenBank/DDBJ whole genome shotgun (WGS) entry which is preliminary data.</text>
</comment>
<dbReference type="GO" id="GO:0046872">
    <property type="term" value="F:metal ion binding"/>
    <property type="evidence" value="ECO:0007669"/>
    <property type="project" value="UniProtKB-KW"/>
</dbReference>
<dbReference type="PANTHER" id="PTHR22930:SF269">
    <property type="entry name" value="NUCLEASE HARBI1-LIKE PROTEIN"/>
    <property type="match status" value="1"/>
</dbReference>
<evidence type="ECO:0000256" key="2">
    <source>
        <dbReference type="ARBA" id="ARBA00004123"/>
    </source>
</evidence>
<name>A0A5N4AVL5_PHOPY</name>
<dbReference type="AlphaFoldDB" id="A0A5N4AVL5"/>
<evidence type="ECO:0000256" key="6">
    <source>
        <dbReference type="ARBA" id="ARBA00022801"/>
    </source>
</evidence>
<accession>A0A5N4AVL5</accession>
<dbReference type="Proteomes" id="UP000327044">
    <property type="component" value="Unassembled WGS sequence"/>
</dbReference>
<proteinExistence type="inferred from homology"/>